<dbReference type="Proteomes" id="UP000683360">
    <property type="component" value="Unassembled WGS sequence"/>
</dbReference>
<dbReference type="OrthoDB" id="10067217at2759"/>
<dbReference type="PROSITE" id="PS50089">
    <property type="entry name" value="ZF_RING_2"/>
    <property type="match status" value="1"/>
</dbReference>
<dbReference type="GO" id="GO:0003725">
    <property type="term" value="F:double-stranded RNA binding"/>
    <property type="evidence" value="ECO:0007669"/>
    <property type="project" value="TreeGrafter"/>
</dbReference>
<dbReference type="EC" id="2.3.2.27" evidence="3"/>
<evidence type="ECO:0000313" key="14">
    <source>
        <dbReference type="Proteomes" id="UP000683360"/>
    </source>
</evidence>
<evidence type="ECO:0000313" key="13">
    <source>
        <dbReference type="EMBL" id="CAG2198902.1"/>
    </source>
</evidence>
<dbReference type="SUPFAM" id="SSF90229">
    <property type="entry name" value="CCCH zinc finger"/>
    <property type="match status" value="1"/>
</dbReference>
<sequence length="1175" mass="130895">MPIQIPQWTEFLSCQVCFHVFDEGHHRPISLACGHTVCRTCLCNLPQKRCPFDQNTIAKDVSELPVNYALLQLVGASVPETDTLPSEGISDHVKHYNASKRCIEELALHLKPVSAADQKLNTPCSSSNGSEPNNGILSRPMQRKLVTLVNCQLVEDEGRARAIRAARSLGERTVTELILQHQNPQQLSANLWAAVRARGCQFLGPAMQEEVLKLILLALEDGSALSRKVLVLFVVQRLEKHYPQASKTAIGHVVQLLYRASCFKVSKRDEESSLMQLKEEFRSYEALRREHDSQIVQIAMEAGLRIAPDQWSSLLYGDTSHKSHMQSIIDKLQTPQSFSQSVNELIITLQRTGDPCSLQRLHPHLEFLASVLIIHIILVMITSHLEFLASVDPNPASIHPRVPVDNVDPNPDAPSPSWENLEAVMKAIKTVVQGLVDFIQSNGSKHLEILTLPNLRYKTSMCRDLVQRGTCPRGWKLHFAHSQDELEKYRARNKRLGKGQFLPTTTSALTPKEKLALESVTKTTAEKLLAAEISKSGNSIDTISTDQQGTITTPSGLPQKLAVTHEPSCLPGAMTNMTISTSQASMVPTPMTPHIQNMSGSMGPHVSSFIQNPSPQNCYPPEYYQSCQNTVPMMSMPRMMSYGPTCYQHQTMPPSYRPPVYGMMPPQQCPYQTGMEYTMATRCPPQQPPPPYPGSCMSYDMCQQAHSNLNPYAEPFMVGPHGPAGQQFCCHSDDHRCLVPPHGQAQMLTDLHQRRTEILTRLNKCSSTTSKKSWSGAETTFAEWGSEKSIGRMTCSSQSIPDAASATKIPSVASRETHSGWDSDYQNWSVGDNTSSPWKKNKDTHVGSSDVVADCPDVWNEKFVLAVNQGNEQDTGSDSTDFMLNWLKDIPDDPMPVEQVPIPMQKISKTQRTVSQSSERKSVYAPSTSYHQEYQKKTDVKGDNNDDEDDIEIDYRRLSIASDGDDIIIPFDSQPIVSKFGPISRVKPKPQKSTNPLQATADEKMMTSVTSSLHSRPQVFPTSRVASRKVNQPISAVLDEDNASACTGYSRIVNYPPNVKSCVKKEIARLEEKALNANTEDEWLACELQAVELQISLTNKSISNLPSEELTGTKHWAKYGYDRPQAGYTEWTDLDKALQAQKIETECLKNRKKQEKEDRLLAQKLVLEELNASGP</sequence>
<dbReference type="GO" id="GO:0061630">
    <property type="term" value="F:ubiquitin protein ligase activity"/>
    <property type="evidence" value="ECO:0007669"/>
    <property type="project" value="UniProtKB-EC"/>
</dbReference>
<organism evidence="13 14">
    <name type="scientific">Mytilus edulis</name>
    <name type="common">Blue mussel</name>
    <dbReference type="NCBI Taxonomy" id="6550"/>
    <lineage>
        <taxon>Eukaryota</taxon>
        <taxon>Metazoa</taxon>
        <taxon>Spiralia</taxon>
        <taxon>Lophotrochozoa</taxon>
        <taxon>Mollusca</taxon>
        <taxon>Bivalvia</taxon>
        <taxon>Autobranchia</taxon>
        <taxon>Pteriomorphia</taxon>
        <taxon>Mytilida</taxon>
        <taxon>Mytiloidea</taxon>
        <taxon>Mytilidae</taxon>
        <taxon>Mytilinae</taxon>
        <taxon>Mytilus</taxon>
    </lineage>
</organism>
<dbReference type="GO" id="GO:0003729">
    <property type="term" value="F:mRNA binding"/>
    <property type="evidence" value="ECO:0007669"/>
    <property type="project" value="TreeGrafter"/>
</dbReference>
<reference evidence="13" key="1">
    <citation type="submission" date="2021-03" db="EMBL/GenBank/DDBJ databases">
        <authorList>
            <person name="Bekaert M."/>
        </authorList>
    </citation>
    <scope>NUCLEOTIDE SEQUENCE</scope>
</reference>
<protein>
    <recommendedName>
        <fullName evidence="3">RING-type E3 ubiquitin transferase</fullName>
        <ecNumber evidence="3">2.3.2.27</ecNumber>
    </recommendedName>
</protein>
<feature type="domain" description="RING-type" evidence="11">
    <location>
        <begin position="14"/>
        <end position="54"/>
    </location>
</feature>
<dbReference type="GO" id="GO:0000288">
    <property type="term" value="P:nuclear-transcribed mRNA catabolic process, deadenylation-dependent decay"/>
    <property type="evidence" value="ECO:0007669"/>
    <property type="project" value="TreeGrafter"/>
</dbReference>
<evidence type="ECO:0000256" key="8">
    <source>
        <dbReference type="PROSITE-ProRule" id="PRU00723"/>
    </source>
</evidence>
<dbReference type="PANTHER" id="PTHR13139:SF54">
    <property type="entry name" value="RING-TYPE E3 UBIQUITIN TRANSFERASE"/>
    <property type="match status" value="1"/>
</dbReference>
<feature type="region of interest" description="Disordered" evidence="10">
    <location>
        <begin position="806"/>
        <end position="828"/>
    </location>
</feature>
<evidence type="ECO:0000256" key="7">
    <source>
        <dbReference type="ARBA" id="ARBA00022833"/>
    </source>
</evidence>
<evidence type="ECO:0000256" key="10">
    <source>
        <dbReference type="SAM" id="MobiDB-lite"/>
    </source>
</evidence>
<dbReference type="GO" id="GO:0006511">
    <property type="term" value="P:ubiquitin-dependent protein catabolic process"/>
    <property type="evidence" value="ECO:0007669"/>
    <property type="project" value="TreeGrafter"/>
</dbReference>
<dbReference type="PROSITE" id="PS00518">
    <property type="entry name" value="ZF_RING_1"/>
    <property type="match status" value="1"/>
</dbReference>
<dbReference type="Gene3D" id="4.10.1000.10">
    <property type="entry name" value="Zinc finger, CCCH-type"/>
    <property type="match status" value="1"/>
</dbReference>
<evidence type="ECO:0000256" key="2">
    <source>
        <dbReference type="ARBA" id="ARBA00004201"/>
    </source>
</evidence>
<dbReference type="GO" id="GO:0008270">
    <property type="term" value="F:zinc ion binding"/>
    <property type="evidence" value="ECO:0007669"/>
    <property type="project" value="UniProtKB-KW"/>
</dbReference>
<dbReference type="GO" id="GO:0000209">
    <property type="term" value="P:protein polyubiquitination"/>
    <property type="evidence" value="ECO:0007669"/>
    <property type="project" value="TreeGrafter"/>
</dbReference>
<feature type="compositionally biased region" description="Basic and acidic residues" evidence="10">
    <location>
        <begin position="933"/>
        <end position="944"/>
    </location>
</feature>
<evidence type="ECO:0000256" key="1">
    <source>
        <dbReference type="ARBA" id="ARBA00000900"/>
    </source>
</evidence>
<dbReference type="AlphaFoldDB" id="A0A8S3QV62"/>
<evidence type="ECO:0000256" key="5">
    <source>
        <dbReference type="ARBA" id="ARBA00022723"/>
    </source>
</evidence>
<dbReference type="InterPro" id="IPR052249">
    <property type="entry name" value="Roquin_domain"/>
</dbReference>
<keyword evidence="4" id="KW-0808">Transferase</keyword>
<keyword evidence="5 8" id="KW-0479">Metal-binding</keyword>
<dbReference type="Pfam" id="PF18386">
    <property type="entry name" value="ROQ_II"/>
    <property type="match status" value="1"/>
</dbReference>
<gene>
    <name evidence="13" type="ORF">MEDL_13628</name>
</gene>
<keyword evidence="14" id="KW-1185">Reference proteome</keyword>
<keyword evidence="9" id="KW-0175">Coiled coil</keyword>
<accession>A0A8S3QV62</accession>
<dbReference type="InterPro" id="IPR013083">
    <property type="entry name" value="Znf_RING/FYVE/PHD"/>
</dbReference>
<feature type="zinc finger region" description="C3H1-type" evidence="8">
    <location>
        <begin position="456"/>
        <end position="484"/>
    </location>
</feature>
<comment type="subcellular location">
    <subcellularLocation>
        <location evidence="2">Cytoplasm</location>
        <location evidence="2">P-body</location>
    </subcellularLocation>
</comment>
<dbReference type="Pfam" id="PF21206">
    <property type="entry name" value="Roquin_1_2-like_ROQ"/>
    <property type="match status" value="1"/>
</dbReference>
<dbReference type="EMBL" id="CAJPWZ010000703">
    <property type="protein sequence ID" value="CAG2198902.1"/>
    <property type="molecule type" value="Genomic_DNA"/>
</dbReference>
<evidence type="ECO:0000256" key="9">
    <source>
        <dbReference type="SAM" id="Coils"/>
    </source>
</evidence>
<evidence type="ECO:0000256" key="4">
    <source>
        <dbReference type="ARBA" id="ARBA00022679"/>
    </source>
</evidence>
<dbReference type="FunFam" id="3.30.40.10:FF:000047">
    <property type="entry name" value="Roquin-2 isoform 1"/>
    <property type="match status" value="1"/>
</dbReference>
<evidence type="ECO:0000256" key="6">
    <source>
        <dbReference type="ARBA" id="ARBA00022771"/>
    </source>
</evidence>
<evidence type="ECO:0000259" key="11">
    <source>
        <dbReference type="PROSITE" id="PS50089"/>
    </source>
</evidence>
<dbReference type="SUPFAM" id="SSF57850">
    <property type="entry name" value="RING/U-box"/>
    <property type="match status" value="1"/>
</dbReference>
<dbReference type="GO" id="GO:0010494">
    <property type="term" value="C:cytoplasmic stress granule"/>
    <property type="evidence" value="ECO:0007669"/>
    <property type="project" value="TreeGrafter"/>
</dbReference>
<feature type="region of interest" description="Disordered" evidence="10">
    <location>
        <begin position="980"/>
        <end position="999"/>
    </location>
</feature>
<dbReference type="PROSITE" id="PS50103">
    <property type="entry name" value="ZF_C3H1"/>
    <property type="match status" value="1"/>
</dbReference>
<proteinExistence type="predicted"/>
<comment type="caution">
    <text evidence="13">The sequence shown here is derived from an EMBL/GenBank/DDBJ whole genome shotgun (WGS) entry which is preliminary data.</text>
</comment>
<dbReference type="GO" id="GO:0000932">
    <property type="term" value="C:P-body"/>
    <property type="evidence" value="ECO:0007669"/>
    <property type="project" value="UniProtKB-SubCell"/>
</dbReference>
<dbReference type="Gene3D" id="3.30.40.10">
    <property type="entry name" value="Zinc/RING finger domain, C3HC4 (zinc finger)"/>
    <property type="match status" value="1"/>
</dbReference>
<keyword evidence="6 8" id="KW-0863">Zinc-finger</keyword>
<dbReference type="PANTHER" id="PTHR13139">
    <property type="entry name" value="RING FINGER AND CCCH-TYPE ZINC FINGER DOMAIN-CONTAINING PROTEIN"/>
    <property type="match status" value="1"/>
</dbReference>
<dbReference type="InterPro" id="IPR041523">
    <property type="entry name" value="ROQ_II"/>
</dbReference>
<dbReference type="InterPro" id="IPR017907">
    <property type="entry name" value="Znf_RING_CS"/>
</dbReference>
<evidence type="ECO:0000259" key="12">
    <source>
        <dbReference type="PROSITE" id="PS50103"/>
    </source>
</evidence>
<dbReference type="InterPro" id="IPR001841">
    <property type="entry name" value="Znf_RING"/>
</dbReference>
<dbReference type="FunFam" id="1.20.120.1790:FF:000001">
    <property type="entry name" value="roquin-1 isoform X1"/>
    <property type="match status" value="1"/>
</dbReference>
<dbReference type="InterPro" id="IPR000571">
    <property type="entry name" value="Znf_CCCH"/>
</dbReference>
<feature type="region of interest" description="Disordered" evidence="10">
    <location>
        <begin position="909"/>
        <end position="948"/>
    </location>
</feature>
<dbReference type="InterPro" id="IPR048575">
    <property type="entry name" value="Roquin_1_2-like_ROQ"/>
</dbReference>
<name>A0A8S3QV62_MYTED</name>
<feature type="coiled-coil region" evidence="9">
    <location>
        <begin position="267"/>
        <end position="294"/>
    </location>
</feature>
<keyword evidence="7 8" id="KW-0862">Zinc</keyword>
<dbReference type="Gene3D" id="1.20.120.1790">
    <property type="match status" value="1"/>
</dbReference>
<dbReference type="GO" id="GO:0035613">
    <property type="term" value="F:RNA stem-loop binding"/>
    <property type="evidence" value="ECO:0007669"/>
    <property type="project" value="TreeGrafter"/>
</dbReference>
<evidence type="ECO:0000256" key="3">
    <source>
        <dbReference type="ARBA" id="ARBA00012483"/>
    </source>
</evidence>
<comment type="catalytic activity">
    <reaction evidence="1">
        <text>S-ubiquitinyl-[E2 ubiquitin-conjugating enzyme]-L-cysteine + [acceptor protein]-L-lysine = [E2 ubiquitin-conjugating enzyme]-L-cysteine + N(6)-ubiquitinyl-[acceptor protein]-L-lysine.</text>
        <dbReference type="EC" id="2.3.2.27"/>
    </reaction>
</comment>
<feature type="domain" description="C3H1-type" evidence="12">
    <location>
        <begin position="456"/>
        <end position="484"/>
    </location>
</feature>
<dbReference type="InterPro" id="IPR036855">
    <property type="entry name" value="Znf_CCCH_sf"/>
</dbReference>